<proteinExistence type="predicted"/>
<keyword evidence="1" id="KW-0732">Signal</keyword>
<name>A0AAV1S5B0_9ROSI</name>
<protein>
    <submittedName>
        <fullName evidence="2">Uncharacterized protein</fullName>
    </submittedName>
</protein>
<reference evidence="2 3" key="1">
    <citation type="submission" date="2024-01" db="EMBL/GenBank/DDBJ databases">
        <authorList>
            <person name="Waweru B."/>
        </authorList>
    </citation>
    <scope>NUCLEOTIDE SEQUENCE [LARGE SCALE GENOMIC DNA]</scope>
</reference>
<feature type="signal peptide" evidence="1">
    <location>
        <begin position="1"/>
        <end position="19"/>
    </location>
</feature>
<evidence type="ECO:0000313" key="2">
    <source>
        <dbReference type="EMBL" id="CAK7345586.1"/>
    </source>
</evidence>
<dbReference type="EMBL" id="CAWUPB010001168">
    <property type="protein sequence ID" value="CAK7345586.1"/>
    <property type="molecule type" value="Genomic_DNA"/>
</dbReference>
<sequence length="63" mass="6866">MAKSFHYVLFIVALDDAVAISNVMVEATDCRREIGVCTADCNEVCASRYPYDGQGGCENDKEA</sequence>
<gene>
    <name evidence="2" type="ORF">DCAF_LOCUS18309</name>
</gene>
<comment type="caution">
    <text evidence="2">The sequence shown here is derived from an EMBL/GenBank/DDBJ whole genome shotgun (WGS) entry which is preliminary data.</text>
</comment>
<dbReference type="AlphaFoldDB" id="A0AAV1S5B0"/>
<feature type="chain" id="PRO_5043684992" evidence="1">
    <location>
        <begin position="20"/>
        <end position="63"/>
    </location>
</feature>
<dbReference type="Proteomes" id="UP001314170">
    <property type="component" value="Unassembled WGS sequence"/>
</dbReference>
<organism evidence="2 3">
    <name type="scientific">Dovyalis caffra</name>
    <dbReference type="NCBI Taxonomy" id="77055"/>
    <lineage>
        <taxon>Eukaryota</taxon>
        <taxon>Viridiplantae</taxon>
        <taxon>Streptophyta</taxon>
        <taxon>Embryophyta</taxon>
        <taxon>Tracheophyta</taxon>
        <taxon>Spermatophyta</taxon>
        <taxon>Magnoliopsida</taxon>
        <taxon>eudicotyledons</taxon>
        <taxon>Gunneridae</taxon>
        <taxon>Pentapetalae</taxon>
        <taxon>rosids</taxon>
        <taxon>fabids</taxon>
        <taxon>Malpighiales</taxon>
        <taxon>Salicaceae</taxon>
        <taxon>Flacourtieae</taxon>
        <taxon>Dovyalis</taxon>
    </lineage>
</organism>
<evidence type="ECO:0000313" key="3">
    <source>
        <dbReference type="Proteomes" id="UP001314170"/>
    </source>
</evidence>
<evidence type="ECO:0000256" key="1">
    <source>
        <dbReference type="SAM" id="SignalP"/>
    </source>
</evidence>
<accession>A0AAV1S5B0</accession>
<keyword evidence="3" id="KW-1185">Reference proteome</keyword>